<evidence type="ECO:0000259" key="2">
    <source>
        <dbReference type="Pfam" id="PF14301"/>
    </source>
</evidence>
<dbReference type="Pfam" id="PF14301">
    <property type="entry name" value="DUF4376"/>
    <property type="match status" value="1"/>
</dbReference>
<organism evidence="3 4">
    <name type="scientific">Pseudomonas azerbaijanoccidentalis</name>
    <dbReference type="NCBI Taxonomy" id="2842347"/>
    <lineage>
        <taxon>Bacteria</taxon>
        <taxon>Pseudomonadati</taxon>
        <taxon>Pseudomonadota</taxon>
        <taxon>Gammaproteobacteria</taxon>
        <taxon>Pseudomonadales</taxon>
        <taxon>Pseudomonadaceae</taxon>
        <taxon>Pseudomonas</taxon>
    </lineage>
</organism>
<keyword evidence="4" id="KW-1185">Reference proteome</keyword>
<name>A0ABS6QZN6_9PSED</name>
<comment type="caution">
    <text evidence="3">The sequence shown here is derived from an EMBL/GenBank/DDBJ whole genome shotgun (WGS) entry which is preliminary data.</text>
</comment>
<gene>
    <name evidence="3" type="ORF">KVG88_30390</name>
</gene>
<sequence length="282" mass="30259">MSAIYLIGLAGVLSGPVTLVVVPGIGCQMPDNGIELPGILPEPAEGFVWALVEGEPVLLADHRGVVYSTATGEPELFNELGELPAGLTLDPRPSPAHAWTEGQWQISAELVTQLHAEAEAQAWELIKADRDRRKEAGFKVGNEWVHSDLFSRSQWLGLKDNARDTLAAGGSMESALLDSEGGPIVWKMLDGSFVPVTAQMAFDVVAAVTRSDMAIFKVAEQHNAAMRAAADPAAYDFTTGWPQTYAESAEIQPVDPETIPPVDPEPETDPESLPDPEEEAPQ</sequence>
<feature type="region of interest" description="Disordered" evidence="1">
    <location>
        <begin position="247"/>
        <end position="282"/>
    </location>
</feature>
<accession>A0ABS6QZN6</accession>
<dbReference type="EMBL" id="JAHSTU010000014">
    <property type="protein sequence ID" value="MBV4524386.1"/>
    <property type="molecule type" value="Genomic_DNA"/>
</dbReference>
<dbReference type="InterPro" id="IPR025484">
    <property type="entry name" value="DUF4376"/>
</dbReference>
<reference evidence="3" key="1">
    <citation type="submission" date="2021-06" db="EMBL/GenBank/DDBJ databases">
        <title>Updating the genus Pseudomonas: Description of 43 new species and partition of the Pseudomonas putida group.</title>
        <authorList>
            <person name="Girard L."/>
            <person name="Lood C."/>
            <person name="Vandamme P."/>
            <person name="Rokni-Zadeh H."/>
            <person name="Van Noort V."/>
            <person name="Hofte M."/>
            <person name="Lavigne R."/>
            <person name="De Mot R."/>
        </authorList>
    </citation>
    <scope>NUCLEOTIDE SEQUENCE</scope>
    <source>
        <strain evidence="3">SWRI74</strain>
    </source>
</reference>
<feature type="domain" description="DUF4376" evidence="2">
    <location>
        <begin position="117"/>
        <end position="239"/>
    </location>
</feature>
<evidence type="ECO:0000313" key="3">
    <source>
        <dbReference type="EMBL" id="MBV4524386.1"/>
    </source>
</evidence>
<evidence type="ECO:0000256" key="1">
    <source>
        <dbReference type="SAM" id="MobiDB-lite"/>
    </source>
</evidence>
<evidence type="ECO:0000313" key="4">
    <source>
        <dbReference type="Proteomes" id="UP001049200"/>
    </source>
</evidence>
<feature type="compositionally biased region" description="Acidic residues" evidence="1">
    <location>
        <begin position="264"/>
        <end position="282"/>
    </location>
</feature>
<protein>
    <submittedName>
        <fullName evidence="3">DUF4376 domain-containing protein</fullName>
    </submittedName>
</protein>
<proteinExistence type="predicted"/>
<dbReference type="RefSeq" id="WP_217873586.1">
    <property type="nucleotide sequence ID" value="NZ_JAHSTU010000014.1"/>
</dbReference>
<dbReference type="Proteomes" id="UP001049200">
    <property type="component" value="Unassembled WGS sequence"/>
</dbReference>